<evidence type="ECO:0000313" key="2">
    <source>
        <dbReference type="EMBL" id="SUZ31217.1"/>
    </source>
</evidence>
<evidence type="ECO:0000259" key="1">
    <source>
        <dbReference type="PROSITE" id="PS51186"/>
    </source>
</evidence>
<dbReference type="RefSeq" id="WP_121093509.1">
    <property type="nucleotide sequence ID" value="NZ_UIHC01000006.1"/>
</dbReference>
<dbReference type="AlphaFoldDB" id="A0A3B0MJD9"/>
<proteinExistence type="predicted"/>
<evidence type="ECO:0000313" key="3">
    <source>
        <dbReference type="Proteomes" id="UP000272908"/>
    </source>
</evidence>
<reference evidence="3" key="1">
    <citation type="submission" date="2018-08" db="EMBL/GenBank/DDBJ databases">
        <authorList>
            <person name="Rodrigo-Torres L."/>
            <person name="Arahal R. D."/>
            <person name="Lucena T."/>
        </authorList>
    </citation>
    <scope>NUCLEOTIDE SEQUENCE [LARGE SCALE GENOMIC DNA]</scope>
    <source>
        <strain evidence="3">CECT 7235</strain>
    </source>
</reference>
<organism evidence="2 3">
    <name type="scientific">Roseinatronobacter ekhonensis</name>
    <dbReference type="NCBI Taxonomy" id="254356"/>
    <lineage>
        <taxon>Bacteria</taxon>
        <taxon>Pseudomonadati</taxon>
        <taxon>Pseudomonadota</taxon>
        <taxon>Alphaproteobacteria</taxon>
        <taxon>Rhodobacterales</taxon>
        <taxon>Paracoccaceae</taxon>
        <taxon>Roseinatronobacter</taxon>
    </lineage>
</organism>
<dbReference type="InterPro" id="IPR000182">
    <property type="entry name" value="GNAT_dom"/>
</dbReference>
<dbReference type="SUPFAM" id="SSF55729">
    <property type="entry name" value="Acyl-CoA N-acyltransferases (Nat)"/>
    <property type="match status" value="1"/>
</dbReference>
<dbReference type="Pfam" id="PF00583">
    <property type="entry name" value="Acetyltransf_1"/>
    <property type="match status" value="1"/>
</dbReference>
<feature type="domain" description="N-acetyltransferase" evidence="1">
    <location>
        <begin position="101"/>
        <end position="234"/>
    </location>
</feature>
<dbReference type="InterPro" id="IPR016181">
    <property type="entry name" value="Acyl_CoA_acyltransferase"/>
</dbReference>
<name>A0A3B0MJD9_9RHOB</name>
<dbReference type="GO" id="GO:0016747">
    <property type="term" value="F:acyltransferase activity, transferring groups other than amino-acyl groups"/>
    <property type="evidence" value="ECO:0007669"/>
    <property type="project" value="InterPro"/>
</dbReference>
<accession>A0A3B0MJD9</accession>
<dbReference type="EMBL" id="UIHC01000006">
    <property type="protein sequence ID" value="SUZ31217.1"/>
    <property type="molecule type" value="Genomic_DNA"/>
</dbReference>
<gene>
    <name evidence="2" type="ORF">ROE7235_00953</name>
</gene>
<sequence>MIGADACMAALAATWPPARSWDQDGWTLRDGAGGGKRVAAASARNGARAADLARLMPDGPLAMLRPDQDVLDAELAALGYGMVDPTLVYAAPVADLAQKPPHVSLFDIWKPLAIMREIWAEGGIGPARLAVMDRAAGPKTAFIARLSDRAVGCGFCAIHDGVAMLHAVEIAPAFRRQGAARTMLHGAAHWAQGQGADWLALAVTEANAPARALYDAAGMQQMTRYHYRQGATRV</sequence>
<dbReference type="PROSITE" id="PS51186">
    <property type="entry name" value="GNAT"/>
    <property type="match status" value="1"/>
</dbReference>
<dbReference type="CDD" id="cd04301">
    <property type="entry name" value="NAT_SF"/>
    <property type="match status" value="1"/>
</dbReference>
<dbReference type="Proteomes" id="UP000272908">
    <property type="component" value="Unassembled WGS sequence"/>
</dbReference>
<dbReference type="OrthoDB" id="7301318at2"/>
<dbReference type="Gene3D" id="3.40.630.30">
    <property type="match status" value="1"/>
</dbReference>
<protein>
    <recommendedName>
        <fullName evidence="1">N-acetyltransferase domain-containing protein</fullName>
    </recommendedName>
</protein>
<keyword evidence="3" id="KW-1185">Reference proteome</keyword>